<accession>A0A815KXY9</accession>
<dbReference type="PANTHER" id="PTHR45636:SF41">
    <property type="entry name" value="PAIRED BOX PROTEIN PAX-6-RELATED"/>
    <property type="match status" value="1"/>
</dbReference>
<dbReference type="OrthoDB" id="3225452at2759"/>
<dbReference type="Pfam" id="PF00292">
    <property type="entry name" value="PAX"/>
    <property type="match status" value="1"/>
</dbReference>
<dbReference type="SMART" id="SM00351">
    <property type="entry name" value="PAX"/>
    <property type="match status" value="1"/>
</dbReference>
<dbReference type="PRINTS" id="PR00027">
    <property type="entry name" value="PAIREDBOX"/>
</dbReference>
<comment type="subcellular location">
    <subcellularLocation>
        <location evidence="1 10 11">Nucleus</location>
    </subcellularLocation>
</comment>
<keyword evidence="5" id="KW-0805">Transcription regulation</keyword>
<dbReference type="InterPro" id="IPR036388">
    <property type="entry name" value="WH-like_DNA-bd_sf"/>
</dbReference>
<dbReference type="GO" id="GO:0005634">
    <property type="term" value="C:nucleus"/>
    <property type="evidence" value="ECO:0007669"/>
    <property type="project" value="UniProtKB-SubCell"/>
</dbReference>
<feature type="domain" description="Paired" evidence="14">
    <location>
        <begin position="13"/>
        <end position="139"/>
    </location>
</feature>
<protein>
    <submittedName>
        <fullName evidence="15">Uncharacterized protein</fullName>
    </submittedName>
</protein>
<evidence type="ECO:0000256" key="5">
    <source>
        <dbReference type="ARBA" id="ARBA00023015"/>
    </source>
</evidence>
<keyword evidence="4" id="KW-0563">Paired box</keyword>
<comment type="similarity">
    <text evidence="2">Belongs to the paired homeobox family.</text>
</comment>
<dbReference type="InterPro" id="IPR009057">
    <property type="entry name" value="Homeodomain-like_sf"/>
</dbReference>
<comment type="caution">
    <text evidence="15">The sequence shown here is derived from an EMBL/GenBank/DDBJ whole genome shotgun (WGS) entry which is preliminary data.</text>
</comment>
<gene>
    <name evidence="15" type="ORF">RFH988_LOCUS34904</name>
    <name evidence="16" type="ORF">ZHD862_LOCUS34245</name>
</gene>
<dbReference type="FunFam" id="1.10.10.10:FF:000003">
    <property type="entry name" value="Paired box protein Pax-6"/>
    <property type="match status" value="1"/>
</dbReference>
<dbReference type="Gene3D" id="1.10.10.60">
    <property type="entry name" value="Homeodomain-like"/>
    <property type="match status" value="1"/>
</dbReference>
<dbReference type="SMART" id="SM00389">
    <property type="entry name" value="HOX"/>
    <property type="match status" value="1"/>
</dbReference>
<evidence type="ECO:0000256" key="4">
    <source>
        <dbReference type="ARBA" id="ARBA00022724"/>
    </source>
</evidence>
<name>A0A815KXY9_9BILA</name>
<dbReference type="InterPro" id="IPR017970">
    <property type="entry name" value="Homeobox_CS"/>
</dbReference>
<feature type="DNA-binding region" description="Homeobox" evidence="10">
    <location>
        <begin position="183"/>
        <end position="233"/>
    </location>
</feature>
<feature type="compositionally biased region" description="Polar residues" evidence="12">
    <location>
        <begin position="1"/>
        <end position="10"/>
    </location>
</feature>
<evidence type="ECO:0000256" key="1">
    <source>
        <dbReference type="ARBA" id="ARBA00004123"/>
    </source>
</evidence>
<evidence type="ECO:0000313" key="17">
    <source>
        <dbReference type="Proteomes" id="UP000663882"/>
    </source>
</evidence>
<dbReference type="PROSITE" id="PS51057">
    <property type="entry name" value="PAIRED_2"/>
    <property type="match status" value="1"/>
</dbReference>
<dbReference type="GO" id="GO:0000978">
    <property type="term" value="F:RNA polymerase II cis-regulatory region sequence-specific DNA binding"/>
    <property type="evidence" value="ECO:0007669"/>
    <property type="project" value="TreeGrafter"/>
</dbReference>
<dbReference type="AlphaFoldDB" id="A0A815KXY9"/>
<keyword evidence="6 10" id="KW-0238">DNA-binding</keyword>
<evidence type="ECO:0000256" key="6">
    <source>
        <dbReference type="ARBA" id="ARBA00023125"/>
    </source>
</evidence>
<reference evidence="15" key="1">
    <citation type="submission" date="2021-02" db="EMBL/GenBank/DDBJ databases">
        <authorList>
            <person name="Nowell W R."/>
        </authorList>
    </citation>
    <scope>NUCLEOTIDE SEQUENCE</scope>
</reference>
<sequence length="272" mass="31122">MDIHNDLSSSHKGHTEVNQLEDLSMNDSPLPDSTRTHIIELAHNGMHLCDISRCLRVSNHCVSEVLAHYYETGSIKLPVIEGSKSRVVEADVVEKIVQYKCETPSIFAWEIRLRLLVENICNSENIPSVSSIIQVLRNLESKSIDTETSSNTYLTSGDSNSEYKYQINDTNHGDLGVGMKFTQEQIDALEAAFNCTHYLDVYQREKLSQKMHLSEARIQLWFSNRRAKYRRENKVKGRQPHQSKLPFLLRLAEKTLFSLDTLLIVTDVIVLF</sequence>
<proteinExistence type="inferred from homology"/>
<feature type="region of interest" description="Disordered" evidence="12">
    <location>
        <begin position="1"/>
        <end position="26"/>
    </location>
</feature>
<dbReference type="CDD" id="cd00086">
    <property type="entry name" value="homeodomain"/>
    <property type="match status" value="1"/>
</dbReference>
<evidence type="ECO:0000256" key="11">
    <source>
        <dbReference type="RuleBase" id="RU000682"/>
    </source>
</evidence>
<evidence type="ECO:0000256" key="2">
    <source>
        <dbReference type="ARBA" id="ARBA00005733"/>
    </source>
</evidence>
<dbReference type="Pfam" id="PF00046">
    <property type="entry name" value="Homeodomain"/>
    <property type="match status" value="1"/>
</dbReference>
<evidence type="ECO:0000256" key="9">
    <source>
        <dbReference type="ARBA" id="ARBA00023242"/>
    </source>
</evidence>
<dbReference type="Gene3D" id="1.10.10.10">
    <property type="entry name" value="Winged helix-like DNA-binding domain superfamily/Winged helix DNA-binding domain"/>
    <property type="match status" value="2"/>
</dbReference>
<organism evidence="15 17">
    <name type="scientific">Rotaria sordida</name>
    <dbReference type="NCBI Taxonomy" id="392033"/>
    <lineage>
        <taxon>Eukaryota</taxon>
        <taxon>Metazoa</taxon>
        <taxon>Spiralia</taxon>
        <taxon>Gnathifera</taxon>
        <taxon>Rotifera</taxon>
        <taxon>Eurotatoria</taxon>
        <taxon>Bdelloidea</taxon>
        <taxon>Philodinida</taxon>
        <taxon>Philodinidae</taxon>
        <taxon>Rotaria</taxon>
    </lineage>
</organism>
<keyword evidence="7 10" id="KW-0371">Homeobox</keyword>
<evidence type="ECO:0000313" key="15">
    <source>
        <dbReference type="EMBL" id="CAF1402553.1"/>
    </source>
</evidence>
<dbReference type="EMBL" id="CAJNOO010005063">
    <property type="protein sequence ID" value="CAF1402553.1"/>
    <property type="molecule type" value="Genomic_DNA"/>
</dbReference>
<evidence type="ECO:0000256" key="12">
    <source>
        <dbReference type="SAM" id="MobiDB-lite"/>
    </source>
</evidence>
<evidence type="ECO:0000259" key="14">
    <source>
        <dbReference type="PROSITE" id="PS51057"/>
    </source>
</evidence>
<feature type="domain" description="Homeobox" evidence="13">
    <location>
        <begin position="181"/>
        <end position="232"/>
    </location>
</feature>
<keyword evidence="9 10" id="KW-0539">Nucleus</keyword>
<dbReference type="InterPro" id="IPR001523">
    <property type="entry name" value="Paired_dom"/>
</dbReference>
<dbReference type="PROSITE" id="PS00027">
    <property type="entry name" value="HOMEOBOX_1"/>
    <property type="match status" value="1"/>
</dbReference>
<dbReference type="EMBL" id="CAJNOT010004342">
    <property type="protein sequence ID" value="CAF1427996.1"/>
    <property type="molecule type" value="Genomic_DNA"/>
</dbReference>
<evidence type="ECO:0000256" key="10">
    <source>
        <dbReference type="PROSITE-ProRule" id="PRU00108"/>
    </source>
</evidence>
<keyword evidence="8" id="KW-0804">Transcription</keyword>
<dbReference type="Proteomes" id="UP000663864">
    <property type="component" value="Unassembled WGS sequence"/>
</dbReference>
<dbReference type="InterPro" id="IPR043565">
    <property type="entry name" value="PAX_fam"/>
</dbReference>
<evidence type="ECO:0000313" key="16">
    <source>
        <dbReference type="EMBL" id="CAF1427996.1"/>
    </source>
</evidence>
<keyword evidence="3" id="KW-0217">Developmental protein</keyword>
<dbReference type="PANTHER" id="PTHR45636">
    <property type="entry name" value="PAIRED BOX PROTEIN PAX-6-RELATED-RELATED"/>
    <property type="match status" value="1"/>
</dbReference>
<evidence type="ECO:0000256" key="3">
    <source>
        <dbReference type="ARBA" id="ARBA00022473"/>
    </source>
</evidence>
<dbReference type="GO" id="GO:0000981">
    <property type="term" value="F:DNA-binding transcription factor activity, RNA polymerase II-specific"/>
    <property type="evidence" value="ECO:0007669"/>
    <property type="project" value="InterPro"/>
</dbReference>
<evidence type="ECO:0000256" key="7">
    <source>
        <dbReference type="ARBA" id="ARBA00023155"/>
    </source>
</evidence>
<evidence type="ECO:0000259" key="13">
    <source>
        <dbReference type="PROSITE" id="PS50071"/>
    </source>
</evidence>
<dbReference type="PROSITE" id="PS50071">
    <property type="entry name" value="HOMEOBOX_2"/>
    <property type="match status" value="1"/>
</dbReference>
<evidence type="ECO:0000256" key="8">
    <source>
        <dbReference type="ARBA" id="ARBA00023163"/>
    </source>
</evidence>
<dbReference type="InterPro" id="IPR001356">
    <property type="entry name" value="HD"/>
</dbReference>
<dbReference type="Proteomes" id="UP000663882">
    <property type="component" value="Unassembled WGS sequence"/>
</dbReference>
<dbReference type="SUPFAM" id="SSF46689">
    <property type="entry name" value="Homeodomain-like"/>
    <property type="match status" value="2"/>
</dbReference>